<keyword evidence="2 8" id="KW-0732">Signal</keyword>
<dbReference type="Pfam" id="PF12999">
    <property type="entry name" value="PRKCSH-like"/>
    <property type="match status" value="1"/>
</dbReference>
<gene>
    <name evidence="11" type="ORF">QE152_g19900</name>
</gene>
<dbReference type="SUPFAM" id="SSF50911">
    <property type="entry name" value="Mannose 6-phosphate receptor domain"/>
    <property type="match status" value="1"/>
</dbReference>
<dbReference type="Pfam" id="PF13015">
    <property type="entry name" value="PRKCSH_1"/>
    <property type="match status" value="1"/>
</dbReference>
<evidence type="ECO:0000256" key="6">
    <source>
        <dbReference type="SAM" id="Coils"/>
    </source>
</evidence>
<dbReference type="Gene3D" id="1.10.238.10">
    <property type="entry name" value="EF-hand"/>
    <property type="match status" value="1"/>
</dbReference>
<dbReference type="Gene3D" id="4.10.400.10">
    <property type="entry name" value="Low-density Lipoprotein Receptor"/>
    <property type="match status" value="1"/>
</dbReference>
<feature type="domain" description="MRH" evidence="10">
    <location>
        <begin position="421"/>
        <end position="522"/>
    </location>
</feature>
<dbReference type="InterPro" id="IPR039794">
    <property type="entry name" value="Gtb1-like"/>
</dbReference>
<dbReference type="FunFam" id="4.10.400.10:FF:000150">
    <property type="entry name" value="Glucosidase 2 subunit beta"/>
    <property type="match status" value="1"/>
</dbReference>
<dbReference type="InterPro" id="IPR009011">
    <property type="entry name" value="Man6P_isomerase_rcpt-bd_dom_sf"/>
</dbReference>
<comment type="caution">
    <text evidence="11">The sequence shown here is derived from an EMBL/GenBank/DDBJ whole genome shotgun (WGS) entry which is preliminary data.</text>
</comment>
<keyword evidence="4" id="KW-0106">Calcium</keyword>
<dbReference type="PROSITE" id="PS51914">
    <property type="entry name" value="MRH"/>
    <property type="match status" value="1"/>
</dbReference>
<evidence type="ECO:0000259" key="10">
    <source>
        <dbReference type="PROSITE" id="PS51914"/>
    </source>
</evidence>
<keyword evidence="3" id="KW-0256">Endoplasmic reticulum</keyword>
<dbReference type="InterPro" id="IPR018247">
    <property type="entry name" value="EF_Hand_1_Ca_BS"/>
</dbReference>
<sequence>MEHYLKLSCMVISYTFFIVCVNSSEVPRPRGVSISRAPLYNPEKDFTCFDGTLTIPFNQVNDDYCDCPDASDEPGTPACPNGSFHCTNAGHKPLNIPSYRVNDGVCDCCDASDEYSNSNANCKNNCNELGRSAREEALKQAELLKAGKQIRADYIQKSTEIKQEKKDKLSELEKNLSEAEKVQAEKESLKNQIEELENAALQKYREIEETEKLKREEAEAAKNREEATETFKLFDSDQNGIVDTTELKTRQTFDKDRNGEVSDEEAKYFLNDKDEVQLEEFIAEAWARIKPFLMMDAGLFKPPTQEKEVEDLEPTEEAPEEIDGSEGEPTEDIDEHEESEGEHEETEEEEEEEEEVTEEPPPEPTKYDEETQKLINQATEARKEFTDAEKEVRHIQSEIKKLEEYLEKDFGPEDEFAVLEEQCFDYEDYEYIYKLCPFDKAVQKPKSNSMETRLGVWSSWVGPDENKYSIMLYDRGQSCWNGPQRSTHVRISCGSENKLTAVSEPNRCEYLFEFTTPAACKEAESDANDDLHDEL</sequence>
<feature type="signal peptide" evidence="8">
    <location>
        <begin position="1"/>
        <end position="23"/>
    </location>
</feature>
<feature type="domain" description="EF-hand" evidence="9">
    <location>
        <begin position="222"/>
        <end position="257"/>
    </location>
</feature>
<protein>
    <recommendedName>
        <fullName evidence="1">Glucosidase 2 subunit beta</fullName>
    </recommendedName>
</protein>
<dbReference type="InterPro" id="IPR036607">
    <property type="entry name" value="PRKCSH"/>
</dbReference>
<evidence type="ECO:0000256" key="2">
    <source>
        <dbReference type="ARBA" id="ARBA00022729"/>
    </source>
</evidence>
<evidence type="ECO:0000259" key="9">
    <source>
        <dbReference type="PROSITE" id="PS50222"/>
    </source>
</evidence>
<feature type="region of interest" description="Disordered" evidence="7">
    <location>
        <begin position="301"/>
        <end position="369"/>
    </location>
</feature>
<dbReference type="InterPro" id="IPR011992">
    <property type="entry name" value="EF-hand-dom_pair"/>
</dbReference>
<dbReference type="InterPro" id="IPR044865">
    <property type="entry name" value="MRH_dom"/>
</dbReference>
<proteinExistence type="predicted"/>
<dbReference type="EMBL" id="JASPKY010000193">
    <property type="protein sequence ID" value="KAK9721987.1"/>
    <property type="molecule type" value="Genomic_DNA"/>
</dbReference>
<keyword evidence="5" id="KW-1015">Disulfide bond</keyword>
<dbReference type="InterPro" id="IPR002048">
    <property type="entry name" value="EF_hand_dom"/>
</dbReference>
<evidence type="ECO:0000256" key="1">
    <source>
        <dbReference type="ARBA" id="ARBA00022387"/>
    </source>
</evidence>
<feature type="chain" id="PRO_5043665483" description="Glucosidase 2 subunit beta" evidence="8">
    <location>
        <begin position="24"/>
        <end position="535"/>
    </location>
</feature>
<name>A0AAW1KMQ4_POPJA</name>
<dbReference type="PANTHER" id="PTHR12630">
    <property type="entry name" value="N-LINKED OLIGOSACCHARIDE PROCESSING"/>
    <property type="match status" value="1"/>
</dbReference>
<dbReference type="AlphaFoldDB" id="A0AAW1KMQ4"/>
<dbReference type="Gene3D" id="2.70.130.10">
    <property type="entry name" value="Mannose-6-phosphate receptor binding domain"/>
    <property type="match status" value="1"/>
</dbReference>
<evidence type="ECO:0000313" key="12">
    <source>
        <dbReference type="Proteomes" id="UP001458880"/>
    </source>
</evidence>
<evidence type="ECO:0000256" key="4">
    <source>
        <dbReference type="ARBA" id="ARBA00022837"/>
    </source>
</evidence>
<dbReference type="InterPro" id="IPR036055">
    <property type="entry name" value="LDL_receptor-like_sf"/>
</dbReference>
<accession>A0AAW1KMQ4</accession>
<feature type="compositionally biased region" description="Acidic residues" evidence="7">
    <location>
        <begin position="308"/>
        <end position="361"/>
    </location>
</feature>
<dbReference type="Proteomes" id="UP001458880">
    <property type="component" value="Unassembled WGS sequence"/>
</dbReference>
<dbReference type="InterPro" id="IPR028146">
    <property type="entry name" value="PRKCSH_N"/>
</dbReference>
<evidence type="ECO:0000256" key="5">
    <source>
        <dbReference type="ARBA" id="ARBA00023157"/>
    </source>
</evidence>
<dbReference type="PANTHER" id="PTHR12630:SF1">
    <property type="entry name" value="GLUCOSIDASE 2 SUBUNIT BETA"/>
    <property type="match status" value="1"/>
</dbReference>
<dbReference type="GO" id="GO:0006491">
    <property type="term" value="P:N-glycan processing"/>
    <property type="evidence" value="ECO:0007669"/>
    <property type="project" value="TreeGrafter"/>
</dbReference>
<keyword evidence="12" id="KW-1185">Reference proteome</keyword>
<evidence type="ECO:0000313" key="11">
    <source>
        <dbReference type="EMBL" id="KAK9721987.1"/>
    </source>
</evidence>
<keyword evidence="6" id="KW-0175">Coiled coil</keyword>
<dbReference type="GO" id="GO:0005509">
    <property type="term" value="F:calcium ion binding"/>
    <property type="evidence" value="ECO:0007669"/>
    <property type="project" value="InterPro"/>
</dbReference>
<dbReference type="SUPFAM" id="SSF47473">
    <property type="entry name" value="EF-hand"/>
    <property type="match status" value="1"/>
</dbReference>
<dbReference type="PROSITE" id="PS00018">
    <property type="entry name" value="EF_HAND_1"/>
    <property type="match status" value="1"/>
</dbReference>
<dbReference type="GO" id="GO:0017177">
    <property type="term" value="C:glucosidase II complex"/>
    <property type="evidence" value="ECO:0007669"/>
    <property type="project" value="TreeGrafter"/>
</dbReference>
<evidence type="ECO:0000256" key="7">
    <source>
        <dbReference type="SAM" id="MobiDB-lite"/>
    </source>
</evidence>
<evidence type="ECO:0000256" key="8">
    <source>
        <dbReference type="SAM" id="SignalP"/>
    </source>
</evidence>
<feature type="coiled-coil region" evidence="6">
    <location>
        <begin position="155"/>
        <end position="230"/>
    </location>
</feature>
<evidence type="ECO:0000256" key="3">
    <source>
        <dbReference type="ARBA" id="ARBA00022824"/>
    </source>
</evidence>
<organism evidence="11 12">
    <name type="scientific">Popillia japonica</name>
    <name type="common">Japanese beetle</name>
    <dbReference type="NCBI Taxonomy" id="7064"/>
    <lineage>
        <taxon>Eukaryota</taxon>
        <taxon>Metazoa</taxon>
        <taxon>Ecdysozoa</taxon>
        <taxon>Arthropoda</taxon>
        <taxon>Hexapoda</taxon>
        <taxon>Insecta</taxon>
        <taxon>Pterygota</taxon>
        <taxon>Neoptera</taxon>
        <taxon>Endopterygota</taxon>
        <taxon>Coleoptera</taxon>
        <taxon>Polyphaga</taxon>
        <taxon>Scarabaeiformia</taxon>
        <taxon>Scarabaeidae</taxon>
        <taxon>Rutelinae</taxon>
        <taxon>Popillia</taxon>
    </lineage>
</organism>
<reference evidence="11 12" key="1">
    <citation type="journal article" date="2024" name="BMC Genomics">
        <title>De novo assembly and annotation of Popillia japonica's genome with initial clues to its potential as an invasive pest.</title>
        <authorList>
            <person name="Cucini C."/>
            <person name="Boschi S."/>
            <person name="Funari R."/>
            <person name="Cardaioli E."/>
            <person name="Iannotti N."/>
            <person name="Marturano G."/>
            <person name="Paoli F."/>
            <person name="Bruttini M."/>
            <person name="Carapelli A."/>
            <person name="Frati F."/>
            <person name="Nardi F."/>
        </authorList>
    </citation>
    <scope>NUCLEOTIDE SEQUENCE [LARGE SCALE GENOMIC DNA]</scope>
    <source>
        <strain evidence="11">DMR45628</strain>
    </source>
</reference>
<dbReference type="PROSITE" id="PS50222">
    <property type="entry name" value="EF_HAND_2"/>
    <property type="match status" value="1"/>
</dbReference>